<dbReference type="GO" id="GO:0006206">
    <property type="term" value="P:pyrimidine nucleobase metabolic process"/>
    <property type="evidence" value="ECO:0007669"/>
    <property type="project" value="InterPro"/>
</dbReference>
<dbReference type="PIRSF" id="PIRSF000478">
    <property type="entry name" value="TP_PyNP"/>
    <property type="match status" value="1"/>
</dbReference>
<dbReference type="PANTHER" id="PTHR10515:SF0">
    <property type="entry name" value="THYMIDINE PHOSPHORYLASE"/>
    <property type="match status" value="1"/>
</dbReference>
<dbReference type="GO" id="GO:0005829">
    <property type="term" value="C:cytosol"/>
    <property type="evidence" value="ECO:0007669"/>
    <property type="project" value="TreeGrafter"/>
</dbReference>
<dbReference type="InterPro" id="IPR035902">
    <property type="entry name" value="Nuc_phospho_transferase"/>
</dbReference>
<evidence type="ECO:0000256" key="2">
    <source>
        <dbReference type="ARBA" id="ARBA00011738"/>
    </source>
</evidence>
<feature type="domain" description="Pyrimidine nucleoside phosphorylase C-terminal" evidence="7">
    <location>
        <begin position="346"/>
        <end position="418"/>
    </location>
</feature>
<dbReference type="SMART" id="SM00941">
    <property type="entry name" value="PYNP_C"/>
    <property type="match status" value="1"/>
</dbReference>
<dbReference type="InterPro" id="IPR017459">
    <property type="entry name" value="Glycosyl_Trfase_fam3_N_dom"/>
</dbReference>
<dbReference type="InterPro" id="IPR000312">
    <property type="entry name" value="Glycosyl_Trfase_fam3"/>
</dbReference>
<dbReference type="GO" id="GO:0006213">
    <property type="term" value="P:pyrimidine nucleoside metabolic process"/>
    <property type="evidence" value="ECO:0007669"/>
    <property type="project" value="InterPro"/>
</dbReference>
<comment type="subunit">
    <text evidence="2">Homodimer.</text>
</comment>
<name>A0A9D7XM70_9BACT</name>
<dbReference type="NCBIfam" id="NF004490">
    <property type="entry name" value="PRK05820.1"/>
    <property type="match status" value="1"/>
</dbReference>
<comment type="caution">
    <text evidence="8">The sequence shown here is derived from an EMBL/GenBank/DDBJ whole genome shotgun (WGS) entry which is preliminary data.</text>
</comment>
<keyword evidence="4 8" id="KW-0328">Glycosyltransferase</keyword>
<organism evidence="8 9">
    <name type="scientific">Candidatus Geothrix skivensis</name>
    <dbReference type="NCBI Taxonomy" id="2954439"/>
    <lineage>
        <taxon>Bacteria</taxon>
        <taxon>Pseudomonadati</taxon>
        <taxon>Acidobacteriota</taxon>
        <taxon>Holophagae</taxon>
        <taxon>Holophagales</taxon>
        <taxon>Holophagaceae</taxon>
        <taxon>Geothrix</taxon>
    </lineage>
</organism>
<dbReference type="GO" id="GO:0009032">
    <property type="term" value="F:thymidine phosphorylase activity"/>
    <property type="evidence" value="ECO:0007669"/>
    <property type="project" value="UniProtKB-EC"/>
</dbReference>
<comment type="similarity">
    <text evidence="1">Belongs to the thymidine/pyrimidine-nucleoside phosphorylase family.</text>
</comment>
<comment type="catalytic activity">
    <reaction evidence="6">
        <text>thymidine + phosphate = 2-deoxy-alpha-D-ribose 1-phosphate + thymine</text>
        <dbReference type="Rhea" id="RHEA:16037"/>
        <dbReference type="ChEBI" id="CHEBI:17748"/>
        <dbReference type="ChEBI" id="CHEBI:17821"/>
        <dbReference type="ChEBI" id="CHEBI:43474"/>
        <dbReference type="ChEBI" id="CHEBI:57259"/>
        <dbReference type="EC" id="2.4.2.4"/>
    </reaction>
</comment>
<evidence type="ECO:0000256" key="1">
    <source>
        <dbReference type="ARBA" id="ARBA00006915"/>
    </source>
</evidence>
<dbReference type="Gene3D" id="3.90.1170.30">
    <property type="entry name" value="Pyrimidine nucleoside phosphorylase-like, C-terminal domain"/>
    <property type="match status" value="1"/>
</dbReference>
<evidence type="ECO:0000256" key="6">
    <source>
        <dbReference type="ARBA" id="ARBA00048550"/>
    </source>
</evidence>
<evidence type="ECO:0000313" key="9">
    <source>
        <dbReference type="Proteomes" id="UP000886657"/>
    </source>
</evidence>
<dbReference type="FunFam" id="3.40.1030.10:FF:000003">
    <property type="entry name" value="Pyrimidine-nucleoside phosphorylase"/>
    <property type="match status" value="1"/>
</dbReference>
<evidence type="ECO:0000256" key="5">
    <source>
        <dbReference type="ARBA" id="ARBA00022679"/>
    </source>
</evidence>
<gene>
    <name evidence="8" type="ORF">IPP58_11985</name>
</gene>
<evidence type="ECO:0000256" key="3">
    <source>
        <dbReference type="ARBA" id="ARBA00011892"/>
    </source>
</evidence>
<protein>
    <recommendedName>
        <fullName evidence="3">thymidine phosphorylase</fullName>
        <ecNumber evidence="3">2.4.2.4</ecNumber>
    </recommendedName>
</protein>
<dbReference type="NCBIfam" id="TIGR02644">
    <property type="entry name" value="Y_phosphoryl"/>
    <property type="match status" value="1"/>
</dbReference>
<keyword evidence="5 8" id="KW-0808">Transferase</keyword>
<dbReference type="Gene3D" id="1.20.970.10">
    <property type="entry name" value="Transferase, Pyrimidine Nucleoside Phosphorylase, Chain C"/>
    <property type="match status" value="1"/>
</dbReference>
<dbReference type="Pfam" id="PF07831">
    <property type="entry name" value="PYNP_C"/>
    <property type="match status" value="1"/>
</dbReference>
<dbReference type="Proteomes" id="UP000886657">
    <property type="component" value="Unassembled WGS sequence"/>
</dbReference>
<dbReference type="Pfam" id="PF02885">
    <property type="entry name" value="Glycos_trans_3N"/>
    <property type="match status" value="1"/>
</dbReference>
<dbReference type="InterPro" id="IPR000053">
    <property type="entry name" value="Thymidine/pyrmidine_PPase"/>
</dbReference>
<dbReference type="InterPro" id="IPR018090">
    <property type="entry name" value="Pyrmidine_PPas_bac/euk"/>
</dbReference>
<dbReference type="SUPFAM" id="SSF47648">
    <property type="entry name" value="Nucleoside phosphorylase/phosphoribosyltransferase N-terminal domain"/>
    <property type="match status" value="1"/>
</dbReference>
<dbReference type="Gene3D" id="3.40.1030.10">
    <property type="entry name" value="Nucleoside phosphorylase/phosphoribosyltransferase catalytic domain"/>
    <property type="match status" value="1"/>
</dbReference>
<dbReference type="InterPro" id="IPR013102">
    <property type="entry name" value="PYNP_C"/>
</dbReference>
<evidence type="ECO:0000313" key="8">
    <source>
        <dbReference type="EMBL" id="MBK9797195.1"/>
    </source>
</evidence>
<dbReference type="EMBL" id="JADKIO010000008">
    <property type="protein sequence ID" value="MBK9797195.1"/>
    <property type="molecule type" value="Genomic_DNA"/>
</dbReference>
<sequence>MRMYDLIYRKKLGGALSPEEIAFWVKGAADGTVPDEQSAALLMAICWRGMSTEETLALTLAMRDSGKRLDLSSVPGLKVDKHSTGGVGDKTTLILGPIVAACGVPCPMFSGRGLGHTGGTVDKFAAIPGLKVELSEAEFLRSLAETRFANSAQTADIAPADKKLYALRDITATVESIPLITASIMSKKLAGGADALVLDVKCGPTAFMKTLDDATTLAQSMVDVGTAHGMQIRALITRMDAPLGWAIGNALEVMESVEILRGEHGDSELAQMSFRLAAEMLIMGGAANTLPEALAKVQAVLQDGSALATLRRFVALNGGDAEALDDFSRLPQPGQVVEVRAAQDGYIAAIDGRALGILAMDLGAGRRDRDDVLDLGVGIQVQARLGQKVAQGEVLFRVFAKGQQQVTPDLYLAALDWSTTKPVATPWLLGTIGC</sequence>
<reference evidence="8" key="1">
    <citation type="submission" date="2020-10" db="EMBL/GenBank/DDBJ databases">
        <title>Connecting structure to function with the recovery of over 1000 high-quality activated sludge metagenome-assembled genomes encoding full-length rRNA genes using long-read sequencing.</title>
        <authorList>
            <person name="Singleton C.M."/>
            <person name="Petriglieri F."/>
            <person name="Kristensen J.M."/>
            <person name="Kirkegaard R.H."/>
            <person name="Michaelsen T.Y."/>
            <person name="Andersen M.H."/>
            <person name="Karst S.M."/>
            <person name="Dueholm M.S."/>
            <person name="Nielsen P.H."/>
            <person name="Albertsen M."/>
        </authorList>
    </citation>
    <scope>NUCLEOTIDE SEQUENCE</scope>
    <source>
        <strain evidence="8">Skiv_18-Q3-R9-52_MAXAC.067</strain>
    </source>
</reference>
<dbReference type="SUPFAM" id="SSF54680">
    <property type="entry name" value="Pyrimidine nucleoside phosphorylase C-terminal domain"/>
    <property type="match status" value="1"/>
</dbReference>
<dbReference type="PANTHER" id="PTHR10515">
    <property type="entry name" value="THYMIDINE PHOSPHORYLASE"/>
    <property type="match status" value="1"/>
</dbReference>
<dbReference type="EC" id="2.4.2.4" evidence="3"/>
<dbReference type="AlphaFoldDB" id="A0A9D7XM70"/>
<proteinExistence type="inferred from homology"/>
<dbReference type="Pfam" id="PF00591">
    <property type="entry name" value="Glycos_transf_3"/>
    <property type="match status" value="1"/>
</dbReference>
<evidence type="ECO:0000256" key="4">
    <source>
        <dbReference type="ARBA" id="ARBA00022676"/>
    </source>
</evidence>
<dbReference type="InterPro" id="IPR036566">
    <property type="entry name" value="PYNP-like_C_sf"/>
</dbReference>
<dbReference type="InterPro" id="IPR036320">
    <property type="entry name" value="Glycosyl_Trfase_fam3_N_dom_sf"/>
</dbReference>
<dbReference type="GO" id="GO:0004645">
    <property type="term" value="F:1,4-alpha-oligoglucan phosphorylase activity"/>
    <property type="evidence" value="ECO:0007669"/>
    <property type="project" value="InterPro"/>
</dbReference>
<accession>A0A9D7XM70</accession>
<dbReference type="SUPFAM" id="SSF52418">
    <property type="entry name" value="Nucleoside phosphorylase/phosphoribosyltransferase catalytic domain"/>
    <property type="match status" value="1"/>
</dbReference>
<evidence type="ECO:0000259" key="7">
    <source>
        <dbReference type="SMART" id="SM00941"/>
    </source>
</evidence>